<accession>A0A6M2BW58</accession>
<dbReference type="EMBL" id="JAAMOW010000009">
    <property type="protein sequence ID" value="NGY06373.1"/>
    <property type="molecule type" value="Genomic_DNA"/>
</dbReference>
<reference evidence="2 3" key="1">
    <citation type="journal article" date="2014" name="Int. J. Syst. Evol. Microbiol.">
        <title>Solimonas terrae sp. nov., isolated from soil.</title>
        <authorList>
            <person name="Kim S.J."/>
            <person name="Moon J.Y."/>
            <person name="Weon H.Y."/>
            <person name="Ahn J.H."/>
            <person name="Chen W.M."/>
            <person name="Kwon S.W."/>
        </authorList>
    </citation>
    <scope>NUCLEOTIDE SEQUENCE [LARGE SCALE GENOMIC DNA]</scope>
    <source>
        <strain evidence="2 3">KIS83-12</strain>
    </source>
</reference>
<keyword evidence="3" id="KW-1185">Reference proteome</keyword>
<name>A0A6M2BW58_9GAMM</name>
<sequence>MKTMGRIAAAAFAAAGLIGRGAAAAPGDVVTAPYPIATQAGTPDVAVAANGTAVYVWVGPERDLVHVRIDQPAGVAAASFSIAGHPQVQVLTPSVAVDAAGRFVVAWAEQSGSYPYYLYRIFLRRFAADGTALSPVVAVDDSAAANFDQIDPDVSMNAAGQFVVSWSTLQYQSSGNSLLRVTQGPIMMRRYSSAGLASAVQTVASRESGYLNISPSLYPALDIFGRLQYASKGPSVSIGSAGETVVAWTAGFVEEQRIYSLVSTAPLLGGGLQTVYAQRFDASGLTQGKRITIDSALTNAHEIYDPPSVAWAPDGGFVVAYDRNDALRSAALSRGIYFKHVDAAGTVPRNATEVQRGPSPFCCQTTYDGSPAVAVHSGGGFVVAWRNFGPESAQQSPSPSISAQVYASDGSAIGTATFASDGIQSRPGIAMRGDGDCVLSWGHFDNSTSTVSAAIIDGP</sequence>
<organism evidence="2 3">
    <name type="scientific">Solimonas terrae</name>
    <dbReference type="NCBI Taxonomy" id="1396819"/>
    <lineage>
        <taxon>Bacteria</taxon>
        <taxon>Pseudomonadati</taxon>
        <taxon>Pseudomonadota</taxon>
        <taxon>Gammaproteobacteria</taxon>
        <taxon>Nevskiales</taxon>
        <taxon>Nevskiaceae</taxon>
        <taxon>Solimonas</taxon>
    </lineage>
</organism>
<dbReference type="RefSeq" id="WP_166259845.1">
    <property type="nucleotide sequence ID" value="NZ_JAAMOW010000009.1"/>
</dbReference>
<dbReference type="Proteomes" id="UP000472676">
    <property type="component" value="Unassembled WGS sequence"/>
</dbReference>
<comment type="caution">
    <text evidence="2">The sequence shown here is derived from an EMBL/GenBank/DDBJ whole genome shotgun (WGS) entry which is preliminary data.</text>
</comment>
<gene>
    <name evidence="2" type="ORF">G7Y85_16495</name>
</gene>
<evidence type="ECO:0000313" key="2">
    <source>
        <dbReference type="EMBL" id="NGY06373.1"/>
    </source>
</evidence>
<feature type="signal peptide" evidence="1">
    <location>
        <begin position="1"/>
        <end position="24"/>
    </location>
</feature>
<evidence type="ECO:0000313" key="3">
    <source>
        <dbReference type="Proteomes" id="UP000472676"/>
    </source>
</evidence>
<dbReference type="AlphaFoldDB" id="A0A6M2BW58"/>
<keyword evidence="1" id="KW-0732">Signal</keyword>
<protein>
    <submittedName>
        <fullName evidence="2">Uncharacterized protein</fullName>
    </submittedName>
</protein>
<proteinExistence type="predicted"/>
<feature type="chain" id="PRO_5026901345" evidence="1">
    <location>
        <begin position="25"/>
        <end position="459"/>
    </location>
</feature>
<evidence type="ECO:0000256" key="1">
    <source>
        <dbReference type="SAM" id="SignalP"/>
    </source>
</evidence>